<dbReference type="InterPro" id="IPR036873">
    <property type="entry name" value="Rhodanese-like_dom_sf"/>
</dbReference>
<organism evidence="2 3">
    <name type="scientific">Flavobacterium hiemivividum</name>
    <dbReference type="NCBI Taxonomy" id="2541734"/>
    <lineage>
        <taxon>Bacteria</taxon>
        <taxon>Pseudomonadati</taxon>
        <taxon>Bacteroidota</taxon>
        <taxon>Flavobacteriia</taxon>
        <taxon>Flavobacteriales</taxon>
        <taxon>Flavobacteriaceae</taxon>
        <taxon>Flavobacterium</taxon>
    </lineage>
</organism>
<sequence length="95" mass="10504">MSLENTIKEKQGTVVDVRSYEEFMGGNVAGSINIPLNEIPQRVEELKNMKSPLILCCASGNRSGQAQNFLSQHGIECHNGGSWLDVNYYQSQATK</sequence>
<evidence type="ECO:0000313" key="3">
    <source>
        <dbReference type="Proteomes" id="UP000294597"/>
    </source>
</evidence>
<dbReference type="InterPro" id="IPR001763">
    <property type="entry name" value="Rhodanese-like_dom"/>
</dbReference>
<reference evidence="2 3" key="1">
    <citation type="submission" date="2019-03" db="EMBL/GenBank/DDBJ databases">
        <title>Flavobacterium TSA-D2 sp. nov., isolated from arctic soil.</title>
        <authorList>
            <person name="Chaudhary D.K."/>
        </authorList>
    </citation>
    <scope>NUCLEOTIDE SEQUENCE [LARGE SCALE GENOMIC DNA]</scope>
    <source>
        <strain evidence="2 3">TSA-D2</strain>
    </source>
</reference>
<dbReference type="Pfam" id="PF00581">
    <property type="entry name" value="Rhodanese"/>
    <property type="match status" value="1"/>
</dbReference>
<feature type="domain" description="Rhodanese" evidence="1">
    <location>
        <begin position="8"/>
        <end position="93"/>
    </location>
</feature>
<dbReference type="PANTHER" id="PTHR43031">
    <property type="entry name" value="FAD-DEPENDENT OXIDOREDUCTASE"/>
    <property type="match status" value="1"/>
</dbReference>
<dbReference type="SUPFAM" id="SSF52821">
    <property type="entry name" value="Rhodanese/Cell cycle control phosphatase"/>
    <property type="match status" value="1"/>
</dbReference>
<protein>
    <submittedName>
        <fullName evidence="2">Rhodanese-like domain-containing protein</fullName>
    </submittedName>
</protein>
<dbReference type="EMBL" id="SMFO01000008">
    <property type="protein sequence ID" value="TDE03233.1"/>
    <property type="molecule type" value="Genomic_DNA"/>
</dbReference>
<dbReference type="Proteomes" id="UP000294597">
    <property type="component" value="Unassembled WGS sequence"/>
</dbReference>
<proteinExistence type="predicted"/>
<dbReference type="PANTHER" id="PTHR43031:SF7">
    <property type="entry name" value="NITRIC OXIDE REDUCTASE FLRD-NAD(+) REDUCTASE"/>
    <property type="match status" value="1"/>
</dbReference>
<dbReference type="CDD" id="cd00158">
    <property type="entry name" value="RHOD"/>
    <property type="match status" value="1"/>
</dbReference>
<evidence type="ECO:0000259" key="1">
    <source>
        <dbReference type="PROSITE" id="PS50206"/>
    </source>
</evidence>
<dbReference type="PROSITE" id="PS50206">
    <property type="entry name" value="RHODANESE_3"/>
    <property type="match status" value="1"/>
</dbReference>
<name>A0A4R5CZC7_9FLAO</name>
<keyword evidence="3" id="KW-1185">Reference proteome</keyword>
<dbReference type="RefSeq" id="WP_132111624.1">
    <property type="nucleotide sequence ID" value="NZ_SMFO01000008.1"/>
</dbReference>
<dbReference type="AlphaFoldDB" id="A0A4R5CZC7"/>
<dbReference type="InterPro" id="IPR050229">
    <property type="entry name" value="GlpE_sulfurtransferase"/>
</dbReference>
<accession>A0A4R5CZC7</accession>
<evidence type="ECO:0000313" key="2">
    <source>
        <dbReference type="EMBL" id="TDE03233.1"/>
    </source>
</evidence>
<dbReference type="Gene3D" id="3.40.250.10">
    <property type="entry name" value="Rhodanese-like domain"/>
    <property type="match status" value="1"/>
</dbReference>
<gene>
    <name evidence="2" type="ORF">E0F98_11605</name>
</gene>
<comment type="caution">
    <text evidence="2">The sequence shown here is derived from an EMBL/GenBank/DDBJ whole genome shotgun (WGS) entry which is preliminary data.</text>
</comment>
<dbReference type="SMART" id="SM00450">
    <property type="entry name" value="RHOD"/>
    <property type="match status" value="1"/>
</dbReference>